<accession>A0A9P4MCB0</accession>
<dbReference type="AlphaFoldDB" id="A0A9P4MCB0"/>
<comment type="caution">
    <text evidence="2">The sequence shown here is derived from an EMBL/GenBank/DDBJ whole genome shotgun (WGS) entry which is preliminary data.</text>
</comment>
<dbReference type="OrthoDB" id="2224262at2759"/>
<gene>
    <name evidence="2" type="ORF">K461DRAFT_288781</name>
</gene>
<feature type="transmembrane region" description="Helical" evidence="1">
    <location>
        <begin position="291"/>
        <end position="319"/>
    </location>
</feature>
<reference evidence="2" key="1">
    <citation type="journal article" date="2020" name="Stud. Mycol.">
        <title>101 Dothideomycetes genomes: a test case for predicting lifestyles and emergence of pathogens.</title>
        <authorList>
            <person name="Haridas S."/>
            <person name="Albert R."/>
            <person name="Binder M."/>
            <person name="Bloem J."/>
            <person name="Labutti K."/>
            <person name="Salamov A."/>
            <person name="Andreopoulos B."/>
            <person name="Baker S."/>
            <person name="Barry K."/>
            <person name="Bills G."/>
            <person name="Bluhm B."/>
            <person name="Cannon C."/>
            <person name="Castanera R."/>
            <person name="Culley D."/>
            <person name="Daum C."/>
            <person name="Ezra D."/>
            <person name="Gonzalez J."/>
            <person name="Henrissat B."/>
            <person name="Kuo A."/>
            <person name="Liang C."/>
            <person name="Lipzen A."/>
            <person name="Lutzoni F."/>
            <person name="Magnuson J."/>
            <person name="Mondo S."/>
            <person name="Nolan M."/>
            <person name="Ohm R."/>
            <person name="Pangilinan J."/>
            <person name="Park H.-J."/>
            <person name="Ramirez L."/>
            <person name="Alfaro M."/>
            <person name="Sun H."/>
            <person name="Tritt A."/>
            <person name="Yoshinaga Y."/>
            <person name="Zwiers L.-H."/>
            <person name="Turgeon B."/>
            <person name="Goodwin S."/>
            <person name="Spatafora J."/>
            <person name="Crous P."/>
            <person name="Grigoriev I."/>
        </authorList>
    </citation>
    <scope>NUCLEOTIDE SEQUENCE</scope>
    <source>
        <strain evidence="2">CBS 260.36</strain>
    </source>
</reference>
<organism evidence="2 3">
    <name type="scientific">Myriangium duriaei CBS 260.36</name>
    <dbReference type="NCBI Taxonomy" id="1168546"/>
    <lineage>
        <taxon>Eukaryota</taxon>
        <taxon>Fungi</taxon>
        <taxon>Dikarya</taxon>
        <taxon>Ascomycota</taxon>
        <taxon>Pezizomycotina</taxon>
        <taxon>Dothideomycetes</taxon>
        <taxon>Dothideomycetidae</taxon>
        <taxon>Myriangiales</taxon>
        <taxon>Myriangiaceae</taxon>
        <taxon>Myriangium</taxon>
    </lineage>
</organism>
<keyword evidence="3" id="KW-1185">Reference proteome</keyword>
<dbReference type="Pfam" id="PF04120">
    <property type="entry name" value="Iron_permease"/>
    <property type="match status" value="2"/>
</dbReference>
<dbReference type="Proteomes" id="UP000799439">
    <property type="component" value="Unassembled WGS sequence"/>
</dbReference>
<evidence type="ECO:0000256" key="1">
    <source>
        <dbReference type="SAM" id="Phobius"/>
    </source>
</evidence>
<feature type="transmembrane region" description="Helical" evidence="1">
    <location>
        <begin position="180"/>
        <end position="204"/>
    </location>
</feature>
<dbReference type="EMBL" id="ML996095">
    <property type="protein sequence ID" value="KAF2147657.1"/>
    <property type="molecule type" value="Genomic_DNA"/>
</dbReference>
<proteinExistence type="predicted"/>
<feature type="transmembrane region" description="Helical" evidence="1">
    <location>
        <begin position="216"/>
        <end position="236"/>
    </location>
</feature>
<sequence length="506" mass="56678">MSAFLRVLRSPGATRDVVASATTQYPDASKPGSERAVTDVPGYTVKAKSGLLDRGLDYVVHASGSAPVFIFIQSLLLAWAFLGIPFHKTTIWPVVISDAQAIFSYIFDSFLMRQQLNGYNENLTVVAEVRSRSRSTKRMLEIVTNQLDGNVQQIARAMESQPLIEVQLPKESFFTKCITWSANALGSILFVVFYWACIFVWLGLGPLNGWSNQWQLDINSATSALMVFIFSFLAILRERHTDYLRSCLDAIYRVDGLLEIKLRQMTGDEIPNDETIIPSLKINVIQRAITYYADVVGTLVGIALLVIVLIVWACIGPALHFNANWWLLIGTYAGLIGLNDGFILRNMQALHRRHEDPVFRAIETEDDELFKSLGLPSSTEVPVQTTTMSYKVSERMNRICGHEVTVLLGVILLVALLVGASIMHWSETGQLICNIPPSIIESFFMVILITGHNASDKLRRIDMQNLFERRRMLLAFVGATEDWLKGNSKFGQTTEVLADERVYVCV</sequence>
<feature type="transmembrane region" description="Helical" evidence="1">
    <location>
        <begin position="90"/>
        <end position="107"/>
    </location>
</feature>
<protein>
    <submittedName>
        <fullName evidence="2">Low affinity iron permease</fullName>
    </submittedName>
</protein>
<keyword evidence="1" id="KW-1133">Transmembrane helix</keyword>
<feature type="transmembrane region" description="Helical" evidence="1">
    <location>
        <begin position="435"/>
        <end position="454"/>
    </location>
</feature>
<dbReference type="InterPro" id="IPR007251">
    <property type="entry name" value="Iron_permease_Fet4"/>
</dbReference>
<dbReference type="GO" id="GO:0055085">
    <property type="term" value="P:transmembrane transport"/>
    <property type="evidence" value="ECO:0007669"/>
    <property type="project" value="InterPro"/>
</dbReference>
<keyword evidence="1" id="KW-0812">Transmembrane</keyword>
<evidence type="ECO:0000313" key="2">
    <source>
        <dbReference type="EMBL" id="KAF2147657.1"/>
    </source>
</evidence>
<evidence type="ECO:0000313" key="3">
    <source>
        <dbReference type="Proteomes" id="UP000799439"/>
    </source>
</evidence>
<feature type="transmembrane region" description="Helical" evidence="1">
    <location>
        <begin position="58"/>
        <end position="84"/>
    </location>
</feature>
<name>A0A9P4MCB0_9PEZI</name>
<keyword evidence="1" id="KW-0472">Membrane</keyword>
<feature type="transmembrane region" description="Helical" evidence="1">
    <location>
        <begin position="404"/>
        <end position="423"/>
    </location>
</feature>
<feature type="transmembrane region" description="Helical" evidence="1">
    <location>
        <begin position="325"/>
        <end position="344"/>
    </location>
</feature>